<reference evidence="2 3" key="1">
    <citation type="submission" date="2019-02" db="EMBL/GenBank/DDBJ databases">
        <title>Deep-cultivation of Planctomycetes and their phenomic and genomic characterization uncovers novel biology.</title>
        <authorList>
            <person name="Wiegand S."/>
            <person name="Jogler M."/>
            <person name="Boedeker C."/>
            <person name="Pinto D."/>
            <person name="Vollmers J."/>
            <person name="Rivas-Marin E."/>
            <person name="Kohn T."/>
            <person name="Peeters S.H."/>
            <person name="Heuer A."/>
            <person name="Rast P."/>
            <person name="Oberbeckmann S."/>
            <person name="Bunk B."/>
            <person name="Jeske O."/>
            <person name="Meyerdierks A."/>
            <person name="Storesund J.E."/>
            <person name="Kallscheuer N."/>
            <person name="Luecker S."/>
            <person name="Lage O.M."/>
            <person name="Pohl T."/>
            <person name="Merkel B.J."/>
            <person name="Hornburger P."/>
            <person name="Mueller R.-W."/>
            <person name="Bruemmer F."/>
            <person name="Labrenz M."/>
            <person name="Spormann A.M."/>
            <person name="Op den Camp H."/>
            <person name="Overmann J."/>
            <person name="Amann R."/>
            <person name="Jetten M.S.M."/>
            <person name="Mascher T."/>
            <person name="Medema M.H."/>
            <person name="Devos D.P."/>
            <person name="Kaster A.-K."/>
            <person name="Ovreas L."/>
            <person name="Rohde M."/>
            <person name="Galperin M.Y."/>
            <person name="Jogler C."/>
        </authorList>
    </citation>
    <scope>NUCLEOTIDE SEQUENCE [LARGE SCALE GENOMIC DNA]</scope>
    <source>
        <strain evidence="2 3">V22</strain>
    </source>
</reference>
<name>A0A517TBI7_9PLAN</name>
<feature type="compositionally biased region" description="Acidic residues" evidence="1">
    <location>
        <begin position="149"/>
        <end position="161"/>
    </location>
</feature>
<sequence>MTLILDGLAVFGEIDNTQDYSVSGWIKLKGHDTPMTLNLTGDCGPDLKGRRFRFEAEPGSVEGAELEYPDIAWQQIGPTGSTTLERDDWGIPKSLQLEWFSQNGRVSLTLSQFSFEILEDDDESTEVVTGEDSTDDRSTPELSVGGESASDEEWMESEDEDDPFGLFSDDLQKHFDSEANKLDRLISDDDESQAIREMELMEELIENGRGVPIAEIIDPPLRMPSPDTLNDEEVEGILKTLLARLARHGISLDVCEHFTPRDALMLLVEEICPHELTHPELDAMRWVQHFSTSDFCDLCDEEFEREFEEYERNQQDSDSDDD</sequence>
<keyword evidence="3" id="KW-1185">Reference proteome</keyword>
<proteinExistence type="predicted"/>
<dbReference type="EMBL" id="CP036316">
    <property type="protein sequence ID" value="QDT65736.1"/>
    <property type="molecule type" value="Genomic_DNA"/>
</dbReference>
<evidence type="ECO:0000256" key="1">
    <source>
        <dbReference type="SAM" id="MobiDB-lite"/>
    </source>
</evidence>
<protein>
    <submittedName>
        <fullName evidence="2">Uncharacterized protein</fullName>
    </submittedName>
</protein>
<dbReference type="Proteomes" id="UP000319976">
    <property type="component" value="Chromosome"/>
</dbReference>
<evidence type="ECO:0000313" key="2">
    <source>
        <dbReference type="EMBL" id="QDT65736.1"/>
    </source>
</evidence>
<feature type="region of interest" description="Disordered" evidence="1">
    <location>
        <begin position="121"/>
        <end position="161"/>
    </location>
</feature>
<organism evidence="2 3">
    <name type="scientific">Calycomorphotria hydatis</name>
    <dbReference type="NCBI Taxonomy" id="2528027"/>
    <lineage>
        <taxon>Bacteria</taxon>
        <taxon>Pseudomonadati</taxon>
        <taxon>Planctomycetota</taxon>
        <taxon>Planctomycetia</taxon>
        <taxon>Planctomycetales</taxon>
        <taxon>Planctomycetaceae</taxon>
        <taxon>Calycomorphotria</taxon>
    </lineage>
</organism>
<evidence type="ECO:0000313" key="3">
    <source>
        <dbReference type="Proteomes" id="UP000319976"/>
    </source>
</evidence>
<accession>A0A517TBI7</accession>
<gene>
    <name evidence="2" type="ORF">V22_29960</name>
</gene>
<dbReference type="AlphaFoldDB" id="A0A517TBI7"/>
<dbReference type="KEGG" id="chya:V22_29960"/>